<dbReference type="FunFam" id="3.30.200.20:FF:000465">
    <property type="entry name" value="Cysteine-rich receptor-like protein kinase 6"/>
    <property type="match status" value="1"/>
</dbReference>
<evidence type="ECO:0000259" key="2">
    <source>
        <dbReference type="PROSITE" id="PS50011"/>
    </source>
</evidence>
<keyword evidence="1" id="KW-0067">ATP-binding</keyword>
<dbReference type="AlphaFoldDB" id="A0A453A945"/>
<sequence length="118" mass="13311">MDNISAAPRVLSFQLLNEITNGFSKDMKIGAGSYGNVYKGEHKNGEMIAVKVLHSIPGLDNEQFAKEYQNLASLQHENIVQLVGYSHETLGEFRHHEGRMILVETIKRALCFEYMQNG</sequence>
<protein>
    <recommendedName>
        <fullName evidence="2">Protein kinase domain-containing protein</fullName>
    </recommendedName>
</protein>
<dbReference type="PANTHER" id="PTHR45707">
    <property type="entry name" value="C2 CALCIUM/LIPID-BINDING PLANT PHOSPHORIBOSYLTRANSFERASE FAMILY PROTEIN"/>
    <property type="match status" value="1"/>
</dbReference>
<feature type="binding site" evidence="1">
    <location>
        <position position="51"/>
    </location>
    <ligand>
        <name>ATP</name>
        <dbReference type="ChEBI" id="CHEBI:30616"/>
    </ligand>
</feature>
<dbReference type="PROSITE" id="PS00107">
    <property type="entry name" value="PROTEIN_KINASE_ATP"/>
    <property type="match status" value="1"/>
</dbReference>
<keyword evidence="1" id="KW-0547">Nucleotide-binding</keyword>
<reference evidence="4" key="1">
    <citation type="journal article" date="2014" name="Science">
        <title>Ancient hybridizations among the ancestral genomes of bread wheat.</title>
        <authorList>
            <consortium name="International Wheat Genome Sequencing Consortium,"/>
            <person name="Marcussen T."/>
            <person name="Sandve S.R."/>
            <person name="Heier L."/>
            <person name="Spannagl M."/>
            <person name="Pfeifer M."/>
            <person name="Jakobsen K.S."/>
            <person name="Wulff B.B."/>
            <person name="Steuernagel B."/>
            <person name="Mayer K.F."/>
            <person name="Olsen O.A."/>
        </authorList>
    </citation>
    <scope>NUCLEOTIDE SEQUENCE [LARGE SCALE GENOMIC DNA]</scope>
    <source>
        <strain evidence="4">cv. AL8/78</strain>
    </source>
</reference>
<dbReference type="Pfam" id="PF00069">
    <property type="entry name" value="Pkinase"/>
    <property type="match status" value="1"/>
</dbReference>
<reference evidence="4" key="2">
    <citation type="journal article" date="2017" name="Nat. Plants">
        <title>The Aegilops tauschii genome reveals multiple impacts of transposons.</title>
        <authorList>
            <person name="Zhao G."/>
            <person name="Zou C."/>
            <person name="Li K."/>
            <person name="Wang K."/>
            <person name="Li T."/>
            <person name="Gao L."/>
            <person name="Zhang X."/>
            <person name="Wang H."/>
            <person name="Yang Z."/>
            <person name="Liu X."/>
            <person name="Jiang W."/>
            <person name="Mao L."/>
            <person name="Kong X."/>
            <person name="Jiao Y."/>
            <person name="Jia J."/>
        </authorList>
    </citation>
    <scope>NUCLEOTIDE SEQUENCE [LARGE SCALE GENOMIC DNA]</scope>
    <source>
        <strain evidence="4">cv. AL8/78</strain>
    </source>
</reference>
<dbReference type="Gramene" id="AET2Gv20034500.20">
    <property type="protein sequence ID" value="AET2Gv20034500.20"/>
    <property type="gene ID" value="AET2Gv20034500"/>
</dbReference>
<reference evidence="3" key="5">
    <citation type="journal article" date="2021" name="G3 (Bethesda)">
        <title>Aegilops tauschii genome assembly Aet v5.0 features greater sequence contiguity and improved annotation.</title>
        <authorList>
            <person name="Wang L."/>
            <person name="Zhu T."/>
            <person name="Rodriguez J.C."/>
            <person name="Deal K.R."/>
            <person name="Dubcovsky J."/>
            <person name="McGuire P.E."/>
            <person name="Lux T."/>
            <person name="Spannagl M."/>
            <person name="Mayer K.F.X."/>
            <person name="Baldrich P."/>
            <person name="Meyers B.C."/>
            <person name="Huo N."/>
            <person name="Gu Y.Q."/>
            <person name="Zhou H."/>
            <person name="Devos K.M."/>
            <person name="Bennetzen J.L."/>
            <person name="Unver T."/>
            <person name="Budak H."/>
            <person name="Gulick P.J."/>
            <person name="Galiba G."/>
            <person name="Kalapos B."/>
            <person name="Nelson D.R."/>
            <person name="Li P."/>
            <person name="You F.M."/>
            <person name="Luo M.C."/>
            <person name="Dvorak J."/>
        </authorList>
    </citation>
    <scope>NUCLEOTIDE SEQUENCE [LARGE SCALE GENOMIC DNA]</scope>
    <source>
        <strain evidence="3">cv. AL8/78</strain>
    </source>
</reference>
<dbReference type="PANTHER" id="PTHR45707:SF76">
    <property type="entry name" value="PROTEIN KINASE DOMAIN-CONTAINING PROTEIN"/>
    <property type="match status" value="1"/>
</dbReference>
<dbReference type="SUPFAM" id="SSF56112">
    <property type="entry name" value="Protein kinase-like (PK-like)"/>
    <property type="match status" value="1"/>
</dbReference>
<feature type="domain" description="Protein kinase" evidence="2">
    <location>
        <begin position="23"/>
        <end position="118"/>
    </location>
</feature>
<reference evidence="3" key="3">
    <citation type="journal article" date="2017" name="Nature">
        <title>Genome sequence of the progenitor of the wheat D genome Aegilops tauschii.</title>
        <authorList>
            <person name="Luo M.C."/>
            <person name="Gu Y.Q."/>
            <person name="Puiu D."/>
            <person name="Wang H."/>
            <person name="Twardziok S.O."/>
            <person name="Deal K.R."/>
            <person name="Huo N."/>
            <person name="Zhu T."/>
            <person name="Wang L."/>
            <person name="Wang Y."/>
            <person name="McGuire P.E."/>
            <person name="Liu S."/>
            <person name="Long H."/>
            <person name="Ramasamy R.K."/>
            <person name="Rodriguez J.C."/>
            <person name="Van S.L."/>
            <person name="Yuan L."/>
            <person name="Wang Z."/>
            <person name="Xia Z."/>
            <person name="Xiao L."/>
            <person name="Anderson O.D."/>
            <person name="Ouyang S."/>
            <person name="Liang Y."/>
            <person name="Zimin A.V."/>
            <person name="Pertea G."/>
            <person name="Qi P."/>
            <person name="Bennetzen J.L."/>
            <person name="Dai X."/>
            <person name="Dawson M.W."/>
            <person name="Muller H.G."/>
            <person name="Kugler K."/>
            <person name="Rivarola-Duarte L."/>
            <person name="Spannagl M."/>
            <person name="Mayer K.F.X."/>
            <person name="Lu F.H."/>
            <person name="Bevan M.W."/>
            <person name="Leroy P."/>
            <person name="Li P."/>
            <person name="You F.M."/>
            <person name="Sun Q."/>
            <person name="Liu Z."/>
            <person name="Lyons E."/>
            <person name="Wicker T."/>
            <person name="Salzberg S.L."/>
            <person name="Devos K.M."/>
            <person name="Dvorak J."/>
        </authorList>
    </citation>
    <scope>NUCLEOTIDE SEQUENCE [LARGE SCALE GENOMIC DNA]</scope>
    <source>
        <strain evidence="3">cv. AL8/78</strain>
    </source>
</reference>
<organism evidence="3 4">
    <name type="scientific">Aegilops tauschii subsp. strangulata</name>
    <name type="common">Goatgrass</name>
    <dbReference type="NCBI Taxonomy" id="200361"/>
    <lineage>
        <taxon>Eukaryota</taxon>
        <taxon>Viridiplantae</taxon>
        <taxon>Streptophyta</taxon>
        <taxon>Embryophyta</taxon>
        <taxon>Tracheophyta</taxon>
        <taxon>Spermatophyta</taxon>
        <taxon>Magnoliopsida</taxon>
        <taxon>Liliopsida</taxon>
        <taxon>Poales</taxon>
        <taxon>Poaceae</taxon>
        <taxon>BOP clade</taxon>
        <taxon>Pooideae</taxon>
        <taxon>Triticodae</taxon>
        <taxon>Triticeae</taxon>
        <taxon>Triticinae</taxon>
        <taxon>Aegilops</taxon>
    </lineage>
</organism>
<dbReference type="InterPro" id="IPR017441">
    <property type="entry name" value="Protein_kinase_ATP_BS"/>
</dbReference>
<dbReference type="PROSITE" id="PS50011">
    <property type="entry name" value="PROTEIN_KINASE_DOM"/>
    <property type="match status" value="1"/>
</dbReference>
<dbReference type="GO" id="GO:0005524">
    <property type="term" value="F:ATP binding"/>
    <property type="evidence" value="ECO:0007669"/>
    <property type="project" value="UniProtKB-UniRule"/>
</dbReference>
<dbReference type="InterPro" id="IPR011009">
    <property type="entry name" value="Kinase-like_dom_sf"/>
</dbReference>
<keyword evidence="4" id="KW-1185">Reference proteome</keyword>
<accession>A0A453A945</accession>
<evidence type="ECO:0000313" key="4">
    <source>
        <dbReference type="Proteomes" id="UP000015105"/>
    </source>
</evidence>
<dbReference type="Proteomes" id="UP000015105">
    <property type="component" value="Chromosome 2D"/>
</dbReference>
<reference evidence="3" key="4">
    <citation type="submission" date="2019-03" db="UniProtKB">
        <authorList>
            <consortium name="EnsemblPlants"/>
        </authorList>
    </citation>
    <scope>IDENTIFICATION</scope>
</reference>
<evidence type="ECO:0000313" key="3">
    <source>
        <dbReference type="EnsemblPlants" id="AET2Gv20034500.20"/>
    </source>
</evidence>
<dbReference type="InterPro" id="IPR000719">
    <property type="entry name" value="Prot_kinase_dom"/>
</dbReference>
<dbReference type="Gene3D" id="3.30.200.20">
    <property type="entry name" value="Phosphorylase Kinase, domain 1"/>
    <property type="match status" value="1"/>
</dbReference>
<name>A0A453A945_AEGTS</name>
<evidence type="ECO:0000256" key="1">
    <source>
        <dbReference type="PROSITE-ProRule" id="PRU10141"/>
    </source>
</evidence>
<proteinExistence type="predicted"/>
<dbReference type="GO" id="GO:0004672">
    <property type="term" value="F:protein kinase activity"/>
    <property type="evidence" value="ECO:0007669"/>
    <property type="project" value="InterPro"/>
</dbReference>
<dbReference type="EnsemblPlants" id="AET2Gv20034500.20">
    <property type="protein sequence ID" value="AET2Gv20034500.20"/>
    <property type="gene ID" value="AET2Gv20034500"/>
</dbReference>